<evidence type="ECO:0000256" key="3">
    <source>
        <dbReference type="ARBA" id="ARBA00022692"/>
    </source>
</evidence>
<keyword evidence="5 11" id="KW-0297">G-protein coupled receptor</keyword>
<keyword evidence="8 11" id="KW-0675">Receptor</keyword>
<evidence type="ECO:0000256" key="8">
    <source>
        <dbReference type="ARBA" id="ARBA00023170"/>
    </source>
</evidence>
<proteinExistence type="inferred from homology"/>
<feature type="transmembrane region" description="Helical" evidence="11">
    <location>
        <begin position="6"/>
        <end position="29"/>
    </location>
</feature>
<dbReference type="PROSITE" id="PS00237">
    <property type="entry name" value="G_PROTEIN_RECEP_F1_1"/>
    <property type="match status" value="1"/>
</dbReference>
<evidence type="ECO:0000256" key="10">
    <source>
        <dbReference type="ARBA" id="ARBA00023224"/>
    </source>
</evidence>
<sequence length="327" mass="37382">MNIPYLITEAVTALLAVTGNVFICMAVLLDKKLRTVTNYFLVSLATADTLVGAVGIPCAIMLDIGVPQCSYYSCMMMICNLILFTMASVYGLLAIAVERYISILRPFQYASLMTTKKSLLFILACWVLALLTSLIPLMGWHKPFTPDDDCLFDSLMYDSYMVYFIFFACMLGPLCVMFFLYARIFMEIKHQIRWIVRWEVEASRRERRRIVIWKELQTAISLFIVLFCFVLCWFPLQILNAVRLFRPTCDIPDDLILAAVILSHLNSVINPVVYVFRMRSFRKAFEKIYSGVCYSASVVQLAESSAAHSFDIKGRKCKIRTTPLPGR</sequence>
<protein>
    <recommendedName>
        <fullName evidence="12">G-protein coupled receptors family 1 profile domain-containing protein</fullName>
    </recommendedName>
</protein>
<feature type="transmembrane region" description="Helical" evidence="11">
    <location>
        <begin position="118"/>
        <end position="140"/>
    </location>
</feature>
<reference evidence="13" key="1">
    <citation type="journal article" date="2022" name="bioRxiv">
        <title>Sequencing and chromosome-scale assembly of the giantPleurodeles waltlgenome.</title>
        <authorList>
            <person name="Brown T."/>
            <person name="Elewa A."/>
            <person name="Iarovenko S."/>
            <person name="Subramanian E."/>
            <person name="Araus A.J."/>
            <person name="Petzold A."/>
            <person name="Susuki M."/>
            <person name="Suzuki K.-i.T."/>
            <person name="Hayashi T."/>
            <person name="Toyoda A."/>
            <person name="Oliveira C."/>
            <person name="Osipova E."/>
            <person name="Leigh N.D."/>
            <person name="Simon A."/>
            <person name="Yun M.H."/>
        </authorList>
    </citation>
    <scope>NUCLEOTIDE SEQUENCE</scope>
    <source>
        <strain evidence="13">20211129_DDA</strain>
        <tissue evidence="13">Liver</tissue>
    </source>
</reference>
<feature type="transmembrane region" description="Helical" evidence="11">
    <location>
        <begin position="216"/>
        <end position="236"/>
    </location>
</feature>
<evidence type="ECO:0000256" key="9">
    <source>
        <dbReference type="ARBA" id="ARBA00023180"/>
    </source>
</evidence>
<gene>
    <name evidence="13" type="ORF">NDU88_004410</name>
</gene>
<evidence type="ECO:0000256" key="6">
    <source>
        <dbReference type="ARBA" id="ARBA00023136"/>
    </source>
</evidence>
<name>A0AAV7MYC7_PLEWA</name>
<keyword evidence="4 11" id="KW-1133">Transmembrane helix</keyword>
<dbReference type="InterPro" id="IPR017452">
    <property type="entry name" value="GPCR_Rhodpsn_7TM"/>
</dbReference>
<evidence type="ECO:0000259" key="12">
    <source>
        <dbReference type="PROSITE" id="PS50262"/>
    </source>
</evidence>
<dbReference type="SUPFAM" id="SSF81321">
    <property type="entry name" value="Family A G protein-coupled receptor-like"/>
    <property type="match status" value="1"/>
</dbReference>
<dbReference type="Gene3D" id="1.20.1070.10">
    <property type="entry name" value="Rhodopsin 7-helix transmembrane proteins"/>
    <property type="match status" value="1"/>
</dbReference>
<evidence type="ECO:0000313" key="14">
    <source>
        <dbReference type="Proteomes" id="UP001066276"/>
    </source>
</evidence>
<feature type="transmembrane region" description="Helical" evidence="11">
    <location>
        <begin position="160"/>
        <end position="182"/>
    </location>
</feature>
<feature type="transmembrane region" description="Helical" evidence="11">
    <location>
        <begin position="256"/>
        <end position="276"/>
    </location>
</feature>
<dbReference type="InterPro" id="IPR001634">
    <property type="entry name" value="Adenosn_rcpt"/>
</dbReference>
<dbReference type="PRINTS" id="PR00237">
    <property type="entry name" value="GPCRRHODOPSN"/>
</dbReference>
<feature type="transmembrane region" description="Helical" evidence="11">
    <location>
        <begin position="70"/>
        <end position="97"/>
    </location>
</feature>
<evidence type="ECO:0000313" key="13">
    <source>
        <dbReference type="EMBL" id="KAJ1107013.1"/>
    </source>
</evidence>
<dbReference type="PROSITE" id="PS50262">
    <property type="entry name" value="G_PROTEIN_RECEP_F1_2"/>
    <property type="match status" value="1"/>
</dbReference>
<dbReference type="GO" id="GO:0001609">
    <property type="term" value="F:G protein-coupled adenosine receptor activity"/>
    <property type="evidence" value="ECO:0007669"/>
    <property type="project" value="UniProtKB-UniRule"/>
</dbReference>
<evidence type="ECO:0000256" key="2">
    <source>
        <dbReference type="ARBA" id="ARBA00022475"/>
    </source>
</evidence>
<evidence type="ECO:0000256" key="5">
    <source>
        <dbReference type="ARBA" id="ARBA00023040"/>
    </source>
</evidence>
<keyword evidence="14" id="KW-1185">Reference proteome</keyword>
<dbReference type="InterPro" id="IPR000276">
    <property type="entry name" value="GPCR_Rhodpsn"/>
</dbReference>
<keyword evidence="10 11" id="KW-0807">Transducer</keyword>
<organism evidence="13 14">
    <name type="scientific">Pleurodeles waltl</name>
    <name type="common">Iberian ribbed newt</name>
    <dbReference type="NCBI Taxonomy" id="8319"/>
    <lineage>
        <taxon>Eukaryota</taxon>
        <taxon>Metazoa</taxon>
        <taxon>Chordata</taxon>
        <taxon>Craniata</taxon>
        <taxon>Vertebrata</taxon>
        <taxon>Euteleostomi</taxon>
        <taxon>Amphibia</taxon>
        <taxon>Batrachia</taxon>
        <taxon>Caudata</taxon>
        <taxon>Salamandroidea</taxon>
        <taxon>Salamandridae</taxon>
        <taxon>Pleurodelinae</taxon>
        <taxon>Pleurodeles</taxon>
    </lineage>
</organism>
<dbReference type="AlphaFoldDB" id="A0AAV7MYC7"/>
<keyword evidence="7 11" id="KW-1015">Disulfide bond</keyword>
<comment type="caution">
    <text evidence="13">The sequence shown here is derived from an EMBL/GenBank/DDBJ whole genome shotgun (WGS) entry which is preliminary data.</text>
</comment>
<dbReference type="EMBL" id="JANPWB010000013">
    <property type="protein sequence ID" value="KAJ1107013.1"/>
    <property type="molecule type" value="Genomic_DNA"/>
</dbReference>
<dbReference type="GO" id="GO:0005886">
    <property type="term" value="C:plasma membrane"/>
    <property type="evidence" value="ECO:0007669"/>
    <property type="project" value="UniProtKB-SubCell"/>
</dbReference>
<feature type="transmembrane region" description="Helical" evidence="11">
    <location>
        <begin position="41"/>
        <end position="64"/>
    </location>
</feature>
<dbReference type="PRINTS" id="PR00424">
    <property type="entry name" value="ADENOSINER"/>
</dbReference>
<dbReference type="Proteomes" id="UP001066276">
    <property type="component" value="Chromosome 9"/>
</dbReference>
<evidence type="ECO:0000256" key="7">
    <source>
        <dbReference type="ARBA" id="ARBA00023157"/>
    </source>
</evidence>
<keyword evidence="6 11" id="KW-0472">Membrane</keyword>
<comment type="subcellular location">
    <subcellularLocation>
        <location evidence="1 11">Cell membrane</location>
        <topology evidence="1 11">Multi-pass membrane protein</topology>
    </subcellularLocation>
</comment>
<keyword evidence="3 11" id="KW-0812">Transmembrane</keyword>
<comment type="similarity">
    <text evidence="11">Belongs to the G-protein coupled receptor 1 family.</text>
</comment>
<dbReference type="PANTHER" id="PTHR24246">
    <property type="entry name" value="OLFACTORY RECEPTOR AND ADENOSINE RECEPTOR"/>
    <property type="match status" value="1"/>
</dbReference>
<dbReference type="PANTHER" id="PTHR24246:SF21">
    <property type="entry name" value="G-PROTEIN COUPLED RECEPTORS FAMILY 1 PROFILE DOMAIN-CONTAINING PROTEIN"/>
    <property type="match status" value="1"/>
</dbReference>
<evidence type="ECO:0000256" key="1">
    <source>
        <dbReference type="ARBA" id="ARBA00004651"/>
    </source>
</evidence>
<dbReference type="SMART" id="SM01381">
    <property type="entry name" value="7TM_GPCR_Srsx"/>
    <property type="match status" value="1"/>
</dbReference>
<keyword evidence="2 11" id="KW-1003">Cell membrane</keyword>
<dbReference type="Pfam" id="PF00001">
    <property type="entry name" value="7tm_1"/>
    <property type="match status" value="1"/>
</dbReference>
<accession>A0AAV7MYC7</accession>
<evidence type="ECO:0000256" key="11">
    <source>
        <dbReference type="RuleBase" id="RU201114"/>
    </source>
</evidence>
<feature type="domain" description="G-protein coupled receptors family 1 profile" evidence="12">
    <location>
        <begin position="19"/>
        <end position="274"/>
    </location>
</feature>
<evidence type="ECO:0000256" key="4">
    <source>
        <dbReference type="ARBA" id="ARBA00022989"/>
    </source>
</evidence>
<keyword evidence="9 11" id="KW-0325">Glycoprotein</keyword>